<evidence type="ECO:0000313" key="3">
    <source>
        <dbReference type="Proteomes" id="UP000270094"/>
    </source>
</evidence>
<accession>A0A3P7L6R9</accession>
<dbReference type="AlphaFoldDB" id="A0A3P7L6R9"/>
<organism evidence="2 3">
    <name type="scientific">Strongylus vulgaris</name>
    <name type="common">Blood worm</name>
    <dbReference type="NCBI Taxonomy" id="40348"/>
    <lineage>
        <taxon>Eukaryota</taxon>
        <taxon>Metazoa</taxon>
        <taxon>Ecdysozoa</taxon>
        <taxon>Nematoda</taxon>
        <taxon>Chromadorea</taxon>
        <taxon>Rhabditida</taxon>
        <taxon>Rhabditina</taxon>
        <taxon>Rhabditomorpha</taxon>
        <taxon>Strongyloidea</taxon>
        <taxon>Strongylidae</taxon>
        <taxon>Strongylus</taxon>
    </lineage>
</organism>
<dbReference type="Proteomes" id="UP000270094">
    <property type="component" value="Unassembled WGS sequence"/>
</dbReference>
<evidence type="ECO:0000256" key="1">
    <source>
        <dbReference type="SAM" id="MobiDB-lite"/>
    </source>
</evidence>
<feature type="region of interest" description="Disordered" evidence="1">
    <location>
        <begin position="1"/>
        <end position="54"/>
    </location>
</feature>
<protein>
    <submittedName>
        <fullName evidence="2">Uncharacterized protein</fullName>
    </submittedName>
</protein>
<keyword evidence="3" id="KW-1185">Reference proteome</keyword>
<gene>
    <name evidence="2" type="ORF">SVUK_LOCUS9846</name>
</gene>
<sequence>MSKVALPFQQMMKRASRPEQGSDSDSQDVSRLDHPLAKIRHQKRASRKASITHNSRTRISTICMTLIKTNNSFSHLSMRTDQKRSVLALF</sequence>
<proteinExistence type="predicted"/>
<evidence type="ECO:0000313" key="2">
    <source>
        <dbReference type="EMBL" id="VDM74848.1"/>
    </source>
</evidence>
<dbReference type="OrthoDB" id="10565854at2759"/>
<reference evidence="2 3" key="1">
    <citation type="submission" date="2018-11" db="EMBL/GenBank/DDBJ databases">
        <authorList>
            <consortium name="Pathogen Informatics"/>
        </authorList>
    </citation>
    <scope>NUCLEOTIDE SEQUENCE [LARGE SCALE GENOMIC DNA]</scope>
</reference>
<dbReference type="EMBL" id="UYYB01094686">
    <property type="protein sequence ID" value="VDM74848.1"/>
    <property type="molecule type" value="Genomic_DNA"/>
</dbReference>
<name>A0A3P7L6R9_STRVU</name>
<feature type="compositionally biased region" description="Basic residues" evidence="1">
    <location>
        <begin position="37"/>
        <end position="47"/>
    </location>
</feature>